<reference evidence="3" key="2">
    <citation type="submission" date="2020-05" db="UniProtKB">
        <authorList>
            <consortium name="EnsemblMetazoa"/>
        </authorList>
    </citation>
    <scope>IDENTIFICATION</scope>
    <source>
        <strain evidence="3">FAR1</strain>
    </source>
</reference>
<dbReference type="EMBL" id="AXCN02002034">
    <property type="status" value="NOT_ANNOTATED_CDS"/>
    <property type="molecule type" value="Genomic_DNA"/>
</dbReference>
<organism evidence="3 4">
    <name type="scientific">Anopheles farauti</name>
    <dbReference type="NCBI Taxonomy" id="69004"/>
    <lineage>
        <taxon>Eukaryota</taxon>
        <taxon>Metazoa</taxon>
        <taxon>Ecdysozoa</taxon>
        <taxon>Arthropoda</taxon>
        <taxon>Hexapoda</taxon>
        <taxon>Insecta</taxon>
        <taxon>Pterygota</taxon>
        <taxon>Neoptera</taxon>
        <taxon>Endopterygota</taxon>
        <taxon>Diptera</taxon>
        <taxon>Nematocera</taxon>
        <taxon>Culicoidea</taxon>
        <taxon>Culicidae</taxon>
        <taxon>Anophelinae</taxon>
        <taxon>Anopheles</taxon>
    </lineage>
</organism>
<keyword evidence="2" id="KW-0732">Signal</keyword>
<feature type="signal peptide" evidence="2">
    <location>
        <begin position="1"/>
        <end position="34"/>
    </location>
</feature>
<feature type="transmembrane region" description="Helical" evidence="1">
    <location>
        <begin position="44"/>
        <end position="60"/>
    </location>
</feature>
<proteinExistence type="predicted"/>
<keyword evidence="1" id="KW-0472">Membrane</keyword>
<dbReference type="Proteomes" id="UP000075886">
    <property type="component" value="Unassembled WGS sequence"/>
</dbReference>
<dbReference type="EnsemblMetazoa" id="AFAF015665-RA">
    <property type="protein sequence ID" value="AFAF015665-PA"/>
    <property type="gene ID" value="AFAF015665"/>
</dbReference>
<keyword evidence="4" id="KW-1185">Reference proteome</keyword>
<evidence type="ECO:0000313" key="4">
    <source>
        <dbReference type="Proteomes" id="UP000075886"/>
    </source>
</evidence>
<feature type="transmembrane region" description="Helical" evidence="1">
    <location>
        <begin position="334"/>
        <end position="355"/>
    </location>
</feature>
<keyword evidence="1" id="KW-1133">Transmembrane helix</keyword>
<evidence type="ECO:0008006" key="5">
    <source>
        <dbReference type="Google" id="ProtNLM"/>
    </source>
</evidence>
<evidence type="ECO:0000313" key="3">
    <source>
        <dbReference type="EnsemblMetazoa" id="AFAF015665-PA"/>
    </source>
</evidence>
<evidence type="ECO:0000256" key="2">
    <source>
        <dbReference type="SAM" id="SignalP"/>
    </source>
</evidence>
<dbReference type="VEuPathDB" id="VectorBase:AFAF015665"/>
<dbReference type="AlphaFoldDB" id="A0A182QRY0"/>
<protein>
    <recommendedName>
        <fullName evidence="5">Secreted protein</fullName>
    </recommendedName>
</protein>
<name>A0A182QRY0_9DIPT</name>
<sequence>MVFVARREPDARGGRSRATAQLLLLLLLMASLFGHDFVDLAQLLQVVVVAVVVVVAAGRWRRGEWSNLQDTVVHRALGGGTNDGFNRGRRSISDTSVVAVSCGGANELRLLSMRSSSSSSSSFMSSVSCSVVLVGTVLPTSVASSSSLSVVVTLPVLAGTVEPVETSCVLLLTNASTSVPPVSPSRSVVVPVLPPSSSATVGSVVLPASATGTALGLNLTDERTVGETFEREKGDVLRVGGFGAILVHPSGGGGGRRKKGLLGGRLLRVAHRDRRYLRLVLVGGRDLHHGGIVETGRRYILVRVLGRLRNGRQRRFGRQIDAQRQVHLKRARRVVIVVVIVLPGAGAITATVAMLREQTLQLRHENVRRVDAHHLDAFAVVVYLVVRRAGGRVVAVEERIGTHFYRRVADDLVLLEEISDLVKAGTLRAINHPSSLSFRPKRPNGIPSTMISSSSQLGASIFFQTPRSPV</sequence>
<keyword evidence="1" id="KW-0812">Transmembrane</keyword>
<reference evidence="4" key="1">
    <citation type="submission" date="2014-01" db="EMBL/GenBank/DDBJ databases">
        <title>The Genome Sequence of Anopheles farauti FAR1 (V2).</title>
        <authorList>
            <consortium name="The Broad Institute Genomics Platform"/>
            <person name="Neafsey D.E."/>
            <person name="Besansky N."/>
            <person name="Howell P."/>
            <person name="Walton C."/>
            <person name="Young S.K."/>
            <person name="Zeng Q."/>
            <person name="Gargeya S."/>
            <person name="Fitzgerald M."/>
            <person name="Haas B."/>
            <person name="Abouelleil A."/>
            <person name="Allen A.W."/>
            <person name="Alvarado L."/>
            <person name="Arachchi H.M."/>
            <person name="Berlin A.M."/>
            <person name="Chapman S.B."/>
            <person name="Gainer-Dewar J."/>
            <person name="Goldberg J."/>
            <person name="Griggs A."/>
            <person name="Gujja S."/>
            <person name="Hansen M."/>
            <person name="Howarth C."/>
            <person name="Imamovic A."/>
            <person name="Ireland A."/>
            <person name="Larimer J."/>
            <person name="McCowan C."/>
            <person name="Murphy C."/>
            <person name="Pearson M."/>
            <person name="Poon T.W."/>
            <person name="Priest M."/>
            <person name="Roberts A."/>
            <person name="Saif S."/>
            <person name="Shea T."/>
            <person name="Sisk P."/>
            <person name="Sykes S."/>
            <person name="Wortman J."/>
            <person name="Nusbaum C."/>
            <person name="Birren B."/>
        </authorList>
    </citation>
    <scope>NUCLEOTIDE SEQUENCE [LARGE SCALE GENOMIC DNA]</scope>
    <source>
        <strain evidence="4">FAR1</strain>
    </source>
</reference>
<accession>A0A182QRY0</accession>
<evidence type="ECO:0000256" key="1">
    <source>
        <dbReference type="SAM" id="Phobius"/>
    </source>
</evidence>
<feature type="chain" id="PRO_5008133299" description="Secreted protein" evidence="2">
    <location>
        <begin position="35"/>
        <end position="470"/>
    </location>
</feature>